<feature type="transmembrane region" description="Helical" evidence="1">
    <location>
        <begin position="27"/>
        <end position="45"/>
    </location>
</feature>
<evidence type="ECO:0000313" key="3">
    <source>
        <dbReference type="Proteomes" id="UP000250222"/>
    </source>
</evidence>
<gene>
    <name evidence="2" type="ORF">SAMN05216184_101194</name>
</gene>
<dbReference type="Proteomes" id="UP000250222">
    <property type="component" value="Unassembled WGS sequence"/>
</dbReference>
<feature type="transmembrane region" description="Helical" evidence="1">
    <location>
        <begin position="145"/>
        <end position="168"/>
    </location>
</feature>
<keyword evidence="1" id="KW-0812">Transmembrane</keyword>
<sequence>MGTGPAAGRSAPATRSRSLLATPARQAVVVIATTGAVAMWLYLAARFRRPLVAPLTLEVLLDGIDSDTLTERWSAHVVAVLLHGHLPVLALLACWGVGLAVHSAVRSWREPLSEQVKSTVGPRVVLPPGLARVLRHEPSDRVPPLGMVWIAVLACAFTVRAATAGWMVGRAPFWDRSFGAALWVTLVWVAVAVLAGLTAVALHVRRRRYLRDPRHRPRSRGAGAVPLLTRTEEEPATVETRRADGLMVGAMVCAALALGPLGLALGVWGLRHSRLGWGAVLVVGLNALHTLVLAVALVLAVVAG</sequence>
<evidence type="ECO:0000256" key="1">
    <source>
        <dbReference type="SAM" id="Phobius"/>
    </source>
</evidence>
<keyword evidence="3" id="KW-1185">Reference proteome</keyword>
<proteinExistence type="predicted"/>
<keyword evidence="1" id="KW-1133">Transmembrane helix</keyword>
<protein>
    <submittedName>
        <fullName evidence="2">Uncharacterized protein</fullName>
    </submittedName>
</protein>
<evidence type="ECO:0000313" key="2">
    <source>
        <dbReference type="EMBL" id="SSA36530.1"/>
    </source>
</evidence>
<feature type="transmembrane region" description="Helical" evidence="1">
    <location>
        <begin position="180"/>
        <end position="204"/>
    </location>
</feature>
<dbReference type="EMBL" id="UETB01000001">
    <property type="protein sequence ID" value="SSA36530.1"/>
    <property type="molecule type" value="Genomic_DNA"/>
</dbReference>
<name>A0A2Y8ZVY5_9MICO</name>
<feature type="transmembrane region" description="Helical" evidence="1">
    <location>
        <begin position="77"/>
        <end position="101"/>
    </location>
</feature>
<accession>A0A2Y8ZVY5</accession>
<feature type="transmembrane region" description="Helical" evidence="1">
    <location>
        <begin position="276"/>
        <end position="302"/>
    </location>
</feature>
<organism evidence="2 3">
    <name type="scientific">Georgenia satyanarayanai</name>
    <dbReference type="NCBI Taxonomy" id="860221"/>
    <lineage>
        <taxon>Bacteria</taxon>
        <taxon>Bacillati</taxon>
        <taxon>Actinomycetota</taxon>
        <taxon>Actinomycetes</taxon>
        <taxon>Micrococcales</taxon>
        <taxon>Bogoriellaceae</taxon>
        <taxon>Georgenia</taxon>
    </lineage>
</organism>
<reference evidence="2 3" key="1">
    <citation type="submission" date="2016-10" db="EMBL/GenBank/DDBJ databases">
        <authorList>
            <person name="Cai Z."/>
        </authorList>
    </citation>
    <scope>NUCLEOTIDE SEQUENCE [LARGE SCALE GENOMIC DNA]</scope>
    <source>
        <strain evidence="2 3">CGMCC 1.10826</strain>
    </source>
</reference>
<dbReference type="AlphaFoldDB" id="A0A2Y8ZVY5"/>
<feature type="transmembrane region" description="Helical" evidence="1">
    <location>
        <begin position="246"/>
        <end position="270"/>
    </location>
</feature>
<dbReference type="RefSeq" id="WP_110850718.1">
    <property type="nucleotide sequence ID" value="NZ_QKLZ01000001.1"/>
</dbReference>
<keyword evidence="1" id="KW-0472">Membrane</keyword>